<feature type="region of interest" description="Disordered" evidence="1">
    <location>
        <begin position="1"/>
        <end position="24"/>
    </location>
</feature>
<keyword evidence="4" id="KW-1185">Reference proteome</keyword>
<dbReference type="InterPro" id="IPR005243">
    <property type="entry name" value="THIRX-like_proc"/>
</dbReference>
<evidence type="ECO:0000313" key="4">
    <source>
        <dbReference type="Proteomes" id="UP000014541"/>
    </source>
</evidence>
<protein>
    <recommendedName>
        <fullName evidence="2">Thioredoxin-like fold domain-containing protein</fullName>
    </recommendedName>
</protein>
<comment type="caution">
    <text evidence="3">The sequence shown here is derived from an EMBL/GenBank/DDBJ whole genome shotgun (WGS) entry which is preliminary data.</text>
</comment>
<feature type="compositionally biased region" description="Basic and acidic residues" evidence="1">
    <location>
        <begin position="1"/>
        <end position="18"/>
    </location>
</feature>
<dbReference type="HOGENOM" id="CLU_090389_18_0_12"/>
<dbReference type="SUPFAM" id="SSF52833">
    <property type="entry name" value="Thioredoxin-like"/>
    <property type="match status" value="1"/>
</dbReference>
<dbReference type="Gene3D" id="3.40.30.10">
    <property type="entry name" value="Glutaredoxin"/>
    <property type="match status" value="1"/>
</dbReference>
<sequence>MFLFGKKERDGSDGREVRPQPQDELSPFAQAERLIAQNPSGIKILGTNGAVCLAMKTAFEEALARAGSSKTVEYIDDLNVIAAYGVIHTPAVAADGKLVASGRVLTAGEIAAIVKKHK</sequence>
<evidence type="ECO:0000259" key="2">
    <source>
        <dbReference type="Pfam" id="PF13192"/>
    </source>
</evidence>
<proteinExistence type="predicted"/>
<evidence type="ECO:0000313" key="3">
    <source>
        <dbReference type="EMBL" id="EPF31430.1"/>
    </source>
</evidence>
<organism evidence="3 4">
    <name type="scientific">Treponema maltophilum ATCC 51939</name>
    <dbReference type="NCBI Taxonomy" id="1125699"/>
    <lineage>
        <taxon>Bacteria</taxon>
        <taxon>Pseudomonadati</taxon>
        <taxon>Spirochaetota</taxon>
        <taxon>Spirochaetia</taxon>
        <taxon>Spirochaetales</taxon>
        <taxon>Treponemataceae</taxon>
        <taxon>Treponema</taxon>
    </lineage>
</organism>
<dbReference type="PANTHER" id="PTHR36450:SF1">
    <property type="entry name" value="THIOREDOXIN"/>
    <property type="match status" value="1"/>
</dbReference>
<dbReference type="OrthoDB" id="9800630at2"/>
<gene>
    <name evidence="3" type="ORF">HMPREF9194_01776</name>
</gene>
<evidence type="ECO:0000256" key="1">
    <source>
        <dbReference type="SAM" id="MobiDB-lite"/>
    </source>
</evidence>
<reference evidence="3 4" key="1">
    <citation type="submission" date="2013-04" db="EMBL/GenBank/DDBJ databases">
        <title>The Genome Sequence of Treponema maltophilum ATCC 51939.</title>
        <authorList>
            <consortium name="The Broad Institute Genomics Platform"/>
            <person name="Earl A."/>
            <person name="Ward D."/>
            <person name="Feldgarden M."/>
            <person name="Gevers D."/>
            <person name="Leonetti C."/>
            <person name="Blanton J.M."/>
            <person name="Dewhirst F.E."/>
            <person name="Izard J."/>
            <person name="Walker B."/>
            <person name="Young S."/>
            <person name="Zeng Q."/>
            <person name="Gargeya S."/>
            <person name="Fitzgerald M."/>
            <person name="Haas B."/>
            <person name="Abouelleil A."/>
            <person name="Allen A.W."/>
            <person name="Alvarado L."/>
            <person name="Arachchi H.M."/>
            <person name="Berlin A.M."/>
            <person name="Chapman S.B."/>
            <person name="Gainer-Dewar J."/>
            <person name="Goldberg J."/>
            <person name="Griggs A."/>
            <person name="Gujja S."/>
            <person name="Hansen M."/>
            <person name="Howarth C."/>
            <person name="Imamovic A."/>
            <person name="Ireland A."/>
            <person name="Larimer J."/>
            <person name="McCowan C."/>
            <person name="Murphy C."/>
            <person name="Pearson M."/>
            <person name="Poon T.W."/>
            <person name="Priest M."/>
            <person name="Roberts A."/>
            <person name="Saif S."/>
            <person name="Shea T."/>
            <person name="Sisk P."/>
            <person name="Sykes S."/>
            <person name="Wortman J."/>
            <person name="Nusbaum C."/>
            <person name="Birren B."/>
        </authorList>
    </citation>
    <scope>NUCLEOTIDE SEQUENCE [LARGE SCALE GENOMIC DNA]</scope>
    <source>
        <strain evidence="3 4">ATCC 51939</strain>
    </source>
</reference>
<dbReference type="RefSeq" id="WP_016526039.1">
    <property type="nucleotide sequence ID" value="NZ_KE332518.1"/>
</dbReference>
<dbReference type="AlphaFoldDB" id="S3K1N3"/>
<feature type="domain" description="Thioredoxin-like fold" evidence="2">
    <location>
        <begin position="42"/>
        <end position="115"/>
    </location>
</feature>
<dbReference type="Pfam" id="PF13192">
    <property type="entry name" value="Thioredoxin_3"/>
    <property type="match status" value="1"/>
</dbReference>
<dbReference type="InterPro" id="IPR012336">
    <property type="entry name" value="Thioredoxin-like_fold"/>
</dbReference>
<dbReference type="STRING" id="1125699.HMPREF9194_01776"/>
<dbReference type="PATRIC" id="fig|1125699.3.peg.1793"/>
<dbReference type="PANTHER" id="PTHR36450">
    <property type="entry name" value="THIOREDOXIN"/>
    <property type="match status" value="1"/>
</dbReference>
<dbReference type="InterPro" id="IPR036249">
    <property type="entry name" value="Thioredoxin-like_sf"/>
</dbReference>
<dbReference type="eggNOG" id="COG0526">
    <property type="taxonomic scope" value="Bacteria"/>
</dbReference>
<name>S3K1N3_TREMA</name>
<dbReference type="Proteomes" id="UP000014541">
    <property type="component" value="Unassembled WGS sequence"/>
</dbReference>
<dbReference type="EMBL" id="ATFF01000006">
    <property type="protein sequence ID" value="EPF31430.1"/>
    <property type="molecule type" value="Genomic_DNA"/>
</dbReference>
<accession>S3K1N3</accession>